<sequence>MNYGYEKKQNLAEAAAEIQDLLQQLEKSNPTASEAEKVAYVDEEIEPDLKSRLVKALKTSGEVAIESSLDSRYIDIIRAIIKSWSSSE</sequence>
<keyword evidence="2" id="KW-1185">Reference proteome</keyword>
<evidence type="ECO:0000313" key="1">
    <source>
        <dbReference type="EMBL" id="NMG20815.1"/>
    </source>
</evidence>
<protein>
    <submittedName>
        <fullName evidence="1">Uncharacterized protein</fullName>
    </submittedName>
</protein>
<proteinExistence type="predicted"/>
<gene>
    <name evidence="1" type="ORF">DP116_15635</name>
</gene>
<dbReference type="Proteomes" id="UP000718564">
    <property type="component" value="Unassembled WGS sequence"/>
</dbReference>
<reference evidence="1 2" key="1">
    <citation type="submission" date="2018-06" db="EMBL/GenBank/DDBJ databases">
        <title>Comparative genomics of Brasilonema spp. strains.</title>
        <authorList>
            <person name="Alvarenga D.O."/>
            <person name="Fiore M.F."/>
            <person name="Varani A.M."/>
        </authorList>
    </citation>
    <scope>NUCLEOTIDE SEQUENCE [LARGE SCALE GENOMIC DNA]</scope>
    <source>
        <strain evidence="1 2">SPC951</strain>
    </source>
</reference>
<comment type="caution">
    <text evidence="1">The sequence shown here is derived from an EMBL/GenBank/DDBJ whole genome shotgun (WGS) entry which is preliminary data.</text>
</comment>
<accession>A0ABX1P8W2</accession>
<organism evidence="1 2">
    <name type="scientific">Brasilonema bromeliae SPC951</name>
    <dbReference type="NCBI Taxonomy" id="385972"/>
    <lineage>
        <taxon>Bacteria</taxon>
        <taxon>Bacillati</taxon>
        <taxon>Cyanobacteriota</taxon>
        <taxon>Cyanophyceae</taxon>
        <taxon>Nostocales</taxon>
        <taxon>Scytonemataceae</taxon>
        <taxon>Brasilonema</taxon>
        <taxon>Bromeliae group (in: Brasilonema)</taxon>
    </lineage>
</organism>
<dbReference type="EMBL" id="QMEB01000116">
    <property type="protein sequence ID" value="NMG20815.1"/>
    <property type="molecule type" value="Genomic_DNA"/>
</dbReference>
<name>A0ABX1P8W2_9CYAN</name>
<evidence type="ECO:0000313" key="2">
    <source>
        <dbReference type="Proteomes" id="UP000718564"/>
    </source>
</evidence>